<organism evidence="1 2">
    <name type="scientific">Heliorestis acidaminivorans</name>
    <dbReference type="NCBI Taxonomy" id="553427"/>
    <lineage>
        <taxon>Bacteria</taxon>
        <taxon>Bacillati</taxon>
        <taxon>Bacillota</taxon>
        <taxon>Clostridia</taxon>
        <taxon>Eubacteriales</taxon>
        <taxon>Heliobacteriaceae</taxon>
        <taxon>Heliorestis</taxon>
    </lineage>
</organism>
<dbReference type="Proteomes" id="UP000468766">
    <property type="component" value="Unassembled WGS sequence"/>
</dbReference>
<dbReference type="EMBL" id="WBXO01000003">
    <property type="protein sequence ID" value="KAB2953329.1"/>
    <property type="molecule type" value="Genomic_DNA"/>
</dbReference>
<dbReference type="OrthoDB" id="9853456at2"/>
<dbReference type="RefSeq" id="WP_151619278.1">
    <property type="nucleotide sequence ID" value="NZ_WBXO01000003.1"/>
</dbReference>
<protein>
    <submittedName>
        <fullName evidence="1">Uncharacterized protein</fullName>
    </submittedName>
</protein>
<keyword evidence="2" id="KW-1185">Reference proteome</keyword>
<comment type="caution">
    <text evidence="1">The sequence shown here is derived from an EMBL/GenBank/DDBJ whole genome shotgun (WGS) entry which is preliminary data.</text>
</comment>
<reference evidence="1 2" key="1">
    <citation type="submission" date="2019-10" db="EMBL/GenBank/DDBJ databases">
        <title>Whole-genome sequence of the extremophile Heliorestis acidaminivorans DSM 24790.</title>
        <authorList>
            <person name="Kyndt J.A."/>
            <person name="Meyer T.E."/>
        </authorList>
    </citation>
    <scope>NUCLEOTIDE SEQUENCE [LARGE SCALE GENOMIC DNA]</scope>
    <source>
        <strain evidence="1 2">DSM 24790</strain>
    </source>
</reference>
<gene>
    <name evidence="1" type="ORF">F9B85_05300</name>
</gene>
<dbReference type="AlphaFoldDB" id="A0A6I0ETD6"/>
<accession>A0A6I0ETD6</accession>
<name>A0A6I0ETD6_9FIRM</name>
<evidence type="ECO:0000313" key="1">
    <source>
        <dbReference type="EMBL" id="KAB2953329.1"/>
    </source>
</evidence>
<evidence type="ECO:0000313" key="2">
    <source>
        <dbReference type="Proteomes" id="UP000468766"/>
    </source>
</evidence>
<sequence length="104" mass="12306">MNEKDKVVSLDYYKKKQLEKLQQESRNHQANQLDTFEQLLEKAILKEFGPILADSIYKSIIGAYAFSEKAHHILFDREGDDALKIQNLKMCYDDYSNEDEKWED</sequence>
<proteinExistence type="predicted"/>